<dbReference type="OrthoDB" id="2015495at2759"/>
<dbReference type="AlphaFoldDB" id="A0A438ECZ8"/>
<keyword evidence="4 7" id="KW-1133">Transmembrane helix</keyword>
<feature type="transmembrane region" description="Helical" evidence="7">
    <location>
        <begin position="354"/>
        <end position="375"/>
    </location>
</feature>
<evidence type="ECO:0008006" key="11">
    <source>
        <dbReference type="Google" id="ProtNLM"/>
    </source>
</evidence>
<dbReference type="InterPro" id="IPR009606">
    <property type="entry name" value="DEAL/Modifying_wall_lignin1/2"/>
</dbReference>
<gene>
    <name evidence="9" type="ORF">CK203_091459</name>
</gene>
<protein>
    <recommendedName>
        <fullName evidence="11">Fiber protein Fb34</fullName>
    </recommendedName>
</protein>
<sequence length="402" mass="43855">MGEGKGSTLVHLVVVVLSLVAFGFAVAAERRRSVVNIPLPHPGKIYLNCMTKCKHPVSALFDQECSLAMKTIENLCESHVPGFGHASRKARQEHPVTAKPSMTWYSKANHFLVCPVRPDSNLNVGGHSWLQLGADTKRPQVDPLVTIQSFWTRSVVNLAPGVCAPTLLAIMKLLTQRRFKIIQCAVLWQKKSPGIIWLSKFSCQLSVEDSTAPASSDLVQTFGSVCGSASFGIRARFGLTHSVLTDGTIVTDDRNATYCVYNSDVATGYGVGGFLFLLTSESLLMGVTKCMCFGRPLAPGGNRAWSIIYFVSSWMTFLVAEACLIAGATKNAYHTKYRGMIYAQNFSCETLRKGVFIAGAVFVVATMILNVYYYMYFSKATDTQAVRKANRASSTVGMTGYA</sequence>
<comment type="caution">
    <text evidence="9">The sequence shown here is derived from an EMBL/GenBank/DDBJ whole genome shotgun (WGS) entry which is preliminary data.</text>
</comment>
<feature type="transmembrane region" description="Helical" evidence="7">
    <location>
        <begin position="307"/>
        <end position="333"/>
    </location>
</feature>
<feature type="signal peptide" evidence="8">
    <location>
        <begin position="1"/>
        <end position="27"/>
    </location>
</feature>
<proteinExistence type="inferred from homology"/>
<dbReference type="EMBL" id="QGNW01001325">
    <property type="protein sequence ID" value="RVW45528.1"/>
    <property type="molecule type" value="Genomic_DNA"/>
</dbReference>
<evidence type="ECO:0000256" key="2">
    <source>
        <dbReference type="ARBA" id="ARBA00022692"/>
    </source>
</evidence>
<evidence type="ECO:0000256" key="4">
    <source>
        <dbReference type="ARBA" id="ARBA00022989"/>
    </source>
</evidence>
<evidence type="ECO:0000313" key="9">
    <source>
        <dbReference type="EMBL" id="RVW45528.1"/>
    </source>
</evidence>
<evidence type="ECO:0000256" key="5">
    <source>
        <dbReference type="ARBA" id="ARBA00023136"/>
    </source>
</evidence>
<dbReference type="PANTHER" id="PTHR31769">
    <property type="entry name" value="OS07G0462200 PROTEIN-RELATED"/>
    <property type="match status" value="1"/>
</dbReference>
<comment type="similarity">
    <text evidence="6">Belongs to the DESIGUAL family.</text>
</comment>
<evidence type="ECO:0000256" key="6">
    <source>
        <dbReference type="ARBA" id="ARBA00029467"/>
    </source>
</evidence>
<name>A0A438ECZ8_VITVI</name>
<evidence type="ECO:0000256" key="8">
    <source>
        <dbReference type="SAM" id="SignalP"/>
    </source>
</evidence>
<dbReference type="Proteomes" id="UP000288805">
    <property type="component" value="Unassembled WGS sequence"/>
</dbReference>
<keyword evidence="3 8" id="KW-0732">Signal</keyword>
<evidence type="ECO:0000256" key="7">
    <source>
        <dbReference type="SAM" id="Phobius"/>
    </source>
</evidence>
<reference evidence="9 10" key="1">
    <citation type="journal article" date="2018" name="PLoS Genet.">
        <title>Population sequencing reveals clonal diversity and ancestral inbreeding in the grapevine cultivar Chardonnay.</title>
        <authorList>
            <person name="Roach M.J."/>
            <person name="Johnson D.L."/>
            <person name="Bohlmann J."/>
            <person name="van Vuuren H.J."/>
            <person name="Jones S.J."/>
            <person name="Pretorius I.S."/>
            <person name="Schmidt S.A."/>
            <person name="Borneman A.R."/>
        </authorList>
    </citation>
    <scope>NUCLEOTIDE SEQUENCE [LARGE SCALE GENOMIC DNA]</scope>
    <source>
        <strain evidence="10">cv. Chardonnay</strain>
        <tissue evidence="9">Leaf</tissue>
    </source>
</reference>
<accession>A0A438ECZ8</accession>
<organism evidence="9 10">
    <name type="scientific">Vitis vinifera</name>
    <name type="common">Grape</name>
    <dbReference type="NCBI Taxonomy" id="29760"/>
    <lineage>
        <taxon>Eukaryota</taxon>
        <taxon>Viridiplantae</taxon>
        <taxon>Streptophyta</taxon>
        <taxon>Embryophyta</taxon>
        <taxon>Tracheophyta</taxon>
        <taxon>Spermatophyta</taxon>
        <taxon>Magnoliopsida</taxon>
        <taxon>eudicotyledons</taxon>
        <taxon>Gunneridae</taxon>
        <taxon>Pentapetalae</taxon>
        <taxon>rosids</taxon>
        <taxon>Vitales</taxon>
        <taxon>Vitaceae</taxon>
        <taxon>Viteae</taxon>
        <taxon>Vitis</taxon>
    </lineage>
</organism>
<keyword evidence="2 7" id="KW-0812">Transmembrane</keyword>
<feature type="chain" id="PRO_5019144530" description="Fiber protein Fb34" evidence="8">
    <location>
        <begin position="28"/>
        <end position="402"/>
    </location>
</feature>
<comment type="subcellular location">
    <subcellularLocation>
        <location evidence="1">Endomembrane system</location>
        <topology evidence="1">Multi-pass membrane protein</topology>
    </subcellularLocation>
</comment>
<evidence type="ECO:0000256" key="1">
    <source>
        <dbReference type="ARBA" id="ARBA00004127"/>
    </source>
</evidence>
<dbReference type="Pfam" id="PF06749">
    <property type="entry name" value="DUF1218"/>
    <property type="match status" value="1"/>
</dbReference>
<keyword evidence="5 7" id="KW-0472">Membrane</keyword>
<dbReference type="InterPro" id="IPR052222">
    <property type="entry name" value="DESIGUAL"/>
</dbReference>
<evidence type="ECO:0000313" key="10">
    <source>
        <dbReference type="Proteomes" id="UP000288805"/>
    </source>
</evidence>
<evidence type="ECO:0000256" key="3">
    <source>
        <dbReference type="ARBA" id="ARBA00022729"/>
    </source>
</evidence>
<dbReference type="GO" id="GO:0012505">
    <property type="term" value="C:endomembrane system"/>
    <property type="evidence" value="ECO:0007669"/>
    <property type="project" value="UniProtKB-SubCell"/>
</dbReference>